<evidence type="ECO:0000256" key="6">
    <source>
        <dbReference type="RuleBase" id="RU003815"/>
    </source>
</evidence>
<keyword evidence="10" id="KW-0002">3D-structure</keyword>
<keyword evidence="9" id="KW-1185">Reference proteome</keyword>
<dbReference type="SMR" id="A0A2K3E2Q3"/>
<feature type="region of interest" description="Disordered" evidence="7">
    <location>
        <begin position="50"/>
        <end position="70"/>
    </location>
</feature>
<evidence type="ECO:0000256" key="4">
    <source>
        <dbReference type="ARBA" id="ARBA00035152"/>
    </source>
</evidence>
<dbReference type="ExpressionAtlas" id="A0A2K3E2Q3">
    <property type="expression patterns" value="baseline"/>
</dbReference>
<dbReference type="PANTHER" id="PTHR21569">
    <property type="entry name" value="RIBOSOMAL PROTEIN S9"/>
    <property type="match status" value="1"/>
</dbReference>
<protein>
    <recommendedName>
        <fullName evidence="4">Small ribosomal subunit protein uS9c</fullName>
    </recommendedName>
    <alternativeName>
        <fullName evidence="5">30S ribosomal protein S9, chloroplastic</fullName>
    </alternativeName>
</protein>
<reference evidence="8 9" key="1">
    <citation type="journal article" date="2007" name="Science">
        <title>The Chlamydomonas genome reveals the evolution of key animal and plant functions.</title>
        <authorList>
            <person name="Merchant S.S."/>
            <person name="Prochnik S.E."/>
            <person name="Vallon O."/>
            <person name="Harris E.H."/>
            <person name="Karpowicz S.J."/>
            <person name="Witman G.B."/>
            <person name="Terry A."/>
            <person name="Salamov A."/>
            <person name="Fritz-Laylin L.K."/>
            <person name="Marechal-Drouard L."/>
            <person name="Marshall W.F."/>
            <person name="Qu L.H."/>
            <person name="Nelson D.R."/>
            <person name="Sanderfoot A.A."/>
            <person name="Spalding M.H."/>
            <person name="Kapitonov V.V."/>
            <person name="Ren Q."/>
            <person name="Ferris P."/>
            <person name="Lindquist E."/>
            <person name="Shapiro H."/>
            <person name="Lucas S.M."/>
            <person name="Grimwood J."/>
            <person name="Schmutz J."/>
            <person name="Cardol P."/>
            <person name="Cerutti H."/>
            <person name="Chanfreau G."/>
            <person name="Chen C.L."/>
            <person name="Cognat V."/>
            <person name="Croft M.T."/>
            <person name="Dent R."/>
            <person name="Dutcher S."/>
            <person name="Fernandez E."/>
            <person name="Fukuzawa H."/>
            <person name="Gonzalez-Ballester D."/>
            <person name="Gonzalez-Halphen D."/>
            <person name="Hallmann A."/>
            <person name="Hanikenne M."/>
            <person name="Hippler M."/>
            <person name="Inwood W."/>
            <person name="Jabbari K."/>
            <person name="Kalanon M."/>
            <person name="Kuras R."/>
            <person name="Lefebvre P.A."/>
            <person name="Lemaire S.D."/>
            <person name="Lobanov A.V."/>
            <person name="Lohr M."/>
            <person name="Manuell A."/>
            <person name="Meier I."/>
            <person name="Mets L."/>
            <person name="Mittag M."/>
            <person name="Mittelmeier T."/>
            <person name="Moroney J.V."/>
            <person name="Moseley J."/>
            <person name="Napoli C."/>
            <person name="Nedelcu A.M."/>
            <person name="Niyogi K."/>
            <person name="Novoselov S.V."/>
            <person name="Paulsen I.T."/>
            <person name="Pazour G."/>
            <person name="Purton S."/>
            <person name="Ral J.P."/>
            <person name="Riano-Pachon D.M."/>
            <person name="Riekhof W."/>
            <person name="Rymarquis L."/>
            <person name="Schroda M."/>
            <person name="Stern D."/>
            <person name="Umen J."/>
            <person name="Willows R."/>
            <person name="Wilson N."/>
            <person name="Zimmer S.L."/>
            <person name="Allmer J."/>
            <person name="Balk J."/>
            <person name="Bisova K."/>
            <person name="Chen C.J."/>
            <person name="Elias M."/>
            <person name="Gendler K."/>
            <person name="Hauser C."/>
            <person name="Lamb M.R."/>
            <person name="Ledford H."/>
            <person name="Long J.C."/>
            <person name="Minagawa J."/>
            <person name="Page M.D."/>
            <person name="Pan J."/>
            <person name="Pootakham W."/>
            <person name="Roje S."/>
            <person name="Rose A."/>
            <person name="Stahlberg E."/>
            <person name="Terauchi A.M."/>
            <person name="Yang P."/>
            <person name="Ball S."/>
            <person name="Bowler C."/>
            <person name="Dieckmann C.L."/>
            <person name="Gladyshev V.N."/>
            <person name="Green P."/>
            <person name="Jorgensen R."/>
            <person name="Mayfield S."/>
            <person name="Mueller-Roeber B."/>
            <person name="Rajamani S."/>
            <person name="Sayre R.T."/>
            <person name="Brokstein P."/>
            <person name="Dubchak I."/>
            <person name="Goodstein D."/>
            <person name="Hornick L."/>
            <person name="Huang Y.W."/>
            <person name="Jhaveri J."/>
            <person name="Luo Y."/>
            <person name="Martinez D."/>
            <person name="Ngau W.C."/>
            <person name="Otillar B."/>
            <person name="Poliakov A."/>
            <person name="Porter A."/>
            <person name="Szajkowski L."/>
            <person name="Werner G."/>
            <person name="Zhou K."/>
            <person name="Grigoriev I.V."/>
            <person name="Rokhsar D.S."/>
            <person name="Grossman A.R."/>
        </authorList>
    </citation>
    <scope>NUCLEOTIDE SEQUENCE [LARGE SCALE GENOMIC DNA]</scope>
    <source>
        <strain evidence="9">CC-503</strain>
    </source>
</reference>
<feature type="compositionally biased region" description="Polar residues" evidence="7">
    <location>
        <begin position="55"/>
        <end position="64"/>
    </location>
</feature>
<evidence type="ECO:0000256" key="3">
    <source>
        <dbReference type="ARBA" id="ARBA00023274"/>
    </source>
</evidence>
<evidence type="ECO:0000256" key="2">
    <source>
        <dbReference type="ARBA" id="ARBA00022980"/>
    </source>
</evidence>
<dbReference type="AlphaFoldDB" id="A0A2K3E2Q3"/>
<organism evidence="8 9">
    <name type="scientific">Chlamydomonas reinhardtii</name>
    <name type="common">Chlamydomonas smithii</name>
    <dbReference type="NCBI Taxonomy" id="3055"/>
    <lineage>
        <taxon>Eukaryota</taxon>
        <taxon>Viridiplantae</taxon>
        <taxon>Chlorophyta</taxon>
        <taxon>core chlorophytes</taxon>
        <taxon>Chlorophyceae</taxon>
        <taxon>CS clade</taxon>
        <taxon>Chlamydomonadales</taxon>
        <taxon>Chlamydomonadaceae</taxon>
        <taxon>Chlamydomonas</taxon>
    </lineage>
</organism>
<dbReference type="InterPro" id="IPR000754">
    <property type="entry name" value="Ribosomal_uS9"/>
</dbReference>
<evidence type="ECO:0000256" key="5">
    <source>
        <dbReference type="ARBA" id="ARBA00035437"/>
    </source>
</evidence>
<dbReference type="InParanoid" id="A0A2K3E2Q3"/>
<proteinExistence type="evidence at protein level"/>
<dbReference type="GO" id="GO:0003735">
    <property type="term" value="F:structural constituent of ribosome"/>
    <property type="evidence" value="ECO:0000318"/>
    <property type="project" value="GO_Central"/>
</dbReference>
<feature type="region of interest" description="Disordered" evidence="7">
    <location>
        <begin position="273"/>
        <end position="305"/>
    </location>
</feature>
<dbReference type="Gene3D" id="3.30.230.10">
    <property type="match status" value="1"/>
</dbReference>
<comment type="similarity">
    <text evidence="1 6">Belongs to the universal ribosomal protein uS9 family.</text>
</comment>
<evidence type="ECO:0000313" key="9">
    <source>
        <dbReference type="Proteomes" id="UP000006906"/>
    </source>
</evidence>
<evidence type="ECO:0000256" key="7">
    <source>
        <dbReference type="SAM" id="MobiDB-lite"/>
    </source>
</evidence>
<evidence type="ECO:0007829" key="10">
    <source>
        <dbReference type="PDB" id="7PKQ"/>
    </source>
</evidence>
<reference evidence="10" key="2">
    <citation type="submission" date="2021-08" db="PDB data bank">
        <title>The Chlamydomonas mitochondrial ribosome: how to build a ribosome from RNA fragments.</title>
        <authorList>
            <person name="Waltz F."/>
            <person name="Salinas-Giege T."/>
            <person name="Englmeier R."/>
            <person name="Meichel H."/>
            <person name="Soufari H."/>
            <person name="Kuhn L."/>
            <person name="Pfeffer S."/>
            <person name="Foerster F."/>
            <person name="Engel B.D."/>
            <person name="Giege P."/>
            <person name="Drouard L."/>
            <person name="Hashem Y."/>
        </authorList>
    </citation>
    <scope>STRUCTURE BY ELECTRON MICROSCOPY (4.20 ANGSTROMS)</scope>
</reference>
<dbReference type="PaxDb" id="3055-EDP07662"/>
<evidence type="ECO:0000256" key="1">
    <source>
        <dbReference type="ARBA" id="ARBA00005251"/>
    </source>
</evidence>
<keyword evidence="3 6" id="KW-0687">Ribonucleoprotein</keyword>
<dbReference type="InterPro" id="IPR020574">
    <property type="entry name" value="Ribosomal_uS9_CS"/>
</dbReference>
<keyword evidence="2 6" id="KW-0689">Ribosomal protein</keyword>
<dbReference type="OrthoDB" id="10254627at2759"/>
<evidence type="ECO:0000313" key="8">
    <source>
        <dbReference type="EMBL" id="PNW87048.1"/>
    </source>
</evidence>
<dbReference type="InterPro" id="IPR014721">
    <property type="entry name" value="Ribsml_uS5_D2-typ_fold_subgr"/>
</dbReference>
<dbReference type="Gramene" id="PNW87048">
    <property type="protein sequence ID" value="PNW87048"/>
    <property type="gene ID" value="CHLRE_02g106750v5"/>
</dbReference>
<dbReference type="EMDB" id="EMD-13477"/>
<dbReference type="PDB" id="7PKQ">
    <property type="method" value="EM"/>
    <property type="resolution" value="4.20 A"/>
    <property type="chains" value="i=1-446"/>
</dbReference>
<dbReference type="PROSITE" id="PS00360">
    <property type="entry name" value="RIBOSOMAL_S9"/>
    <property type="match status" value="1"/>
</dbReference>
<feature type="compositionally biased region" description="Gly residues" evidence="7">
    <location>
        <begin position="279"/>
        <end position="288"/>
    </location>
</feature>
<dbReference type="RefSeq" id="XP_001699966.2">
    <property type="nucleotide sequence ID" value="XM_001699914.2"/>
</dbReference>
<sequence>MVRGGVATVGPSSLALAASALLGTLPQQTASHSGASLWVFGSRHLAAPAAAGGASNQDRTQPSAKPSAAEPELKLNFSLRPSVLSPLFPAWEQTRQINQRREHLMALLDAHQQLAEGLRITKDGVAASTDGADAGTTSSFAAGGVRAGVTRSARRRARNLQQVASQLRALLDATPGHPRGVTGLPTACPSPAHAVAYCGALEAALASPDAASTGARDFGAVARGDVSPWTHYAKHFAGRYAGAPQLQPLEVIYSRPDPAEVVRQLRRAAREQEALGISSSGGGSGEAGSGLAFPATSTSPEPAGPHIDLTGVTHARGKRKASAASVQLVPAGGAGITVNGVPLSSYFRDPACREKVLAPLALAGAETAYDVAARVKGGGMMGQAQAIATALARALCVQQPSLGATAGDGGNGEGPLAAMTRWDGRVVERQKPGQAGSRRGFQWVKR</sequence>
<dbReference type="GO" id="GO:0003723">
    <property type="term" value="F:RNA binding"/>
    <property type="evidence" value="ECO:0000318"/>
    <property type="project" value="GO_Central"/>
</dbReference>
<dbReference type="Proteomes" id="UP000006906">
    <property type="component" value="Chromosome 2"/>
</dbReference>
<dbReference type="GeneID" id="5725296"/>
<dbReference type="KEGG" id="cre:CHLRE_02g106750v5"/>
<dbReference type="STRING" id="3055.A0A2K3E2Q3"/>
<dbReference type="GO" id="GO:0006412">
    <property type="term" value="P:translation"/>
    <property type="evidence" value="ECO:0007669"/>
    <property type="project" value="InterPro"/>
</dbReference>
<dbReference type="PANTHER" id="PTHR21569:SF1">
    <property type="entry name" value="SMALL RIBOSOMAL SUBUNIT PROTEIN US9M"/>
    <property type="match status" value="1"/>
</dbReference>
<gene>
    <name evidence="8" type="ORF">CHLRE_02g106750v5</name>
</gene>
<accession>A0A2K3E2Q3</accession>
<dbReference type="EMBL" id="CM008963">
    <property type="protein sequence ID" value="PNW87048.1"/>
    <property type="molecule type" value="Genomic_DNA"/>
</dbReference>
<dbReference type="SUPFAM" id="SSF54211">
    <property type="entry name" value="Ribosomal protein S5 domain 2-like"/>
    <property type="match status" value="1"/>
</dbReference>
<dbReference type="Pfam" id="PF00380">
    <property type="entry name" value="Ribosomal_S9"/>
    <property type="match status" value="1"/>
</dbReference>
<dbReference type="GO" id="GO:0015935">
    <property type="term" value="C:small ribosomal subunit"/>
    <property type="evidence" value="ECO:0000318"/>
    <property type="project" value="GO_Central"/>
</dbReference>
<dbReference type="InterPro" id="IPR020568">
    <property type="entry name" value="Ribosomal_Su5_D2-typ_SF"/>
</dbReference>
<name>A0A2K3E2Q3_CHLRE</name>